<dbReference type="Proteomes" id="UP000050867">
    <property type="component" value="Unassembled WGS sequence"/>
</dbReference>
<dbReference type="AlphaFoldDB" id="A0A0T6LTK7"/>
<feature type="chain" id="PRO_5039648670" description="CBM6 domain-containing protein" evidence="1">
    <location>
        <begin position="33"/>
        <end position="902"/>
    </location>
</feature>
<organism evidence="3 4">
    <name type="scientific">Wenjunlia vitaminophila</name>
    <name type="common">Streptomyces vitaminophilus</name>
    <dbReference type="NCBI Taxonomy" id="76728"/>
    <lineage>
        <taxon>Bacteria</taxon>
        <taxon>Bacillati</taxon>
        <taxon>Actinomycetota</taxon>
        <taxon>Actinomycetes</taxon>
        <taxon>Kitasatosporales</taxon>
        <taxon>Streptomycetaceae</taxon>
        <taxon>Wenjunlia</taxon>
    </lineage>
</organism>
<evidence type="ECO:0000259" key="2">
    <source>
        <dbReference type="PROSITE" id="PS51175"/>
    </source>
</evidence>
<gene>
    <name evidence="3" type="ORF">AQ490_03340</name>
</gene>
<dbReference type="PROSITE" id="PS51175">
    <property type="entry name" value="CBM6"/>
    <property type="match status" value="1"/>
</dbReference>
<dbReference type="eggNOG" id="COG1501">
    <property type="taxonomic scope" value="Bacteria"/>
</dbReference>
<dbReference type="STRING" id="76728.AQ490_03340"/>
<reference evidence="3 4" key="1">
    <citation type="submission" date="2015-10" db="EMBL/GenBank/DDBJ databases">
        <title>Draft genome sequence of pyrrolomycin-producing Streptomyces vitaminophilus.</title>
        <authorList>
            <person name="Graham D.E."/>
            <person name="Mahan K.M."/>
            <person name="Klingeman D.M."/>
            <person name="Hettich R.L."/>
            <person name="Parry R.J."/>
        </authorList>
    </citation>
    <scope>NUCLEOTIDE SEQUENCE [LARGE SCALE GENOMIC DNA]</scope>
    <source>
        <strain evidence="3 4">ATCC 31673</strain>
    </source>
</reference>
<proteinExistence type="predicted"/>
<accession>A0A0T6LTK7</accession>
<dbReference type="OrthoDB" id="3698891at2"/>
<dbReference type="InterPro" id="IPR008979">
    <property type="entry name" value="Galactose-bd-like_sf"/>
</dbReference>
<dbReference type="eggNOG" id="COG2911">
    <property type="taxonomic scope" value="Bacteria"/>
</dbReference>
<name>A0A0T6LTK7_WENVI</name>
<dbReference type="CDD" id="cd04083">
    <property type="entry name" value="CBM35_Lmo2446-like"/>
    <property type="match status" value="1"/>
</dbReference>
<dbReference type="InterPro" id="IPR005084">
    <property type="entry name" value="CBM6"/>
</dbReference>
<dbReference type="SUPFAM" id="SSF48208">
    <property type="entry name" value="Six-hairpin glycosidases"/>
    <property type="match status" value="1"/>
</dbReference>
<dbReference type="GO" id="GO:0005975">
    <property type="term" value="P:carbohydrate metabolic process"/>
    <property type="evidence" value="ECO:0007669"/>
    <property type="project" value="InterPro"/>
</dbReference>
<comment type="caution">
    <text evidence="3">The sequence shown here is derived from an EMBL/GenBank/DDBJ whole genome shotgun (WGS) entry which is preliminary data.</text>
</comment>
<dbReference type="Pfam" id="PF03422">
    <property type="entry name" value="CBM_6"/>
    <property type="match status" value="1"/>
</dbReference>
<feature type="domain" description="CBM6" evidence="2">
    <location>
        <begin position="203"/>
        <end position="333"/>
    </location>
</feature>
<evidence type="ECO:0000313" key="3">
    <source>
        <dbReference type="EMBL" id="KRV49249.1"/>
    </source>
</evidence>
<keyword evidence="1" id="KW-0732">Signal</keyword>
<dbReference type="GO" id="GO:0030246">
    <property type="term" value="F:carbohydrate binding"/>
    <property type="evidence" value="ECO:0007669"/>
    <property type="project" value="InterPro"/>
</dbReference>
<evidence type="ECO:0000256" key="1">
    <source>
        <dbReference type="SAM" id="SignalP"/>
    </source>
</evidence>
<dbReference type="InterPro" id="IPR008928">
    <property type="entry name" value="6-hairpin_glycosidase_sf"/>
</dbReference>
<keyword evidence="4" id="KW-1185">Reference proteome</keyword>
<dbReference type="EMBL" id="LLZU01000013">
    <property type="protein sequence ID" value="KRV49249.1"/>
    <property type="molecule type" value="Genomic_DNA"/>
</dbReference>
<dbReference type="InterPro" id="IPR012341">
    <property type="entry name" value="6hp_glycosidase-like_sf"/>
</dbReference>
<dbReference type="Gene3D" id="2.60.120.260">
    <property type="entry name" value="Galactose-binding domain-like"/>
    <property type="match status" value="1"/>
</dbReference>
<dbReference type="Gene3D" id="1.50.10.10">
    <property type="match status" value="1"/>
</dbReference>
<dbReference type="SUPFAM" id="SSF49785">
    <property type="entry name" value="Galactose-binding domain-like"/>
    <property type="match status" value="1"/>
</dbReference>
<protein>
    <recommendedName>
        <fullName evidence="2">CBM6 domain-containing protein</fullName>
    </recommendedName>
</protein>
<sequence>MARQRFRRSPLLCGLLALTAPALTLGAQGLQASPAGANTASTSDVSAAAAFNPKQVDSAVLGWEGDRDAVLAHRDGSFDIRAGKRIRVGFGIYNEPEQLQWTNVGGYLPALRTTFERDNSTVSITNFADRVRSGGEDYVAVYSRVSVYNHDTVPHTLDPQPSPELLPLTSASTTVAPGETVHHDYVIATDKFLSNRGVCAFGAGCEAEDMNLSGGALQNSNKVGFTGYGLVEGLTKSGAAVSLTVKDVPAAGRYAVSLRYANAKGGDGQHTTRTASVTTGGRSTQITLPPTANWNTWTTASTEVELSAGDNALTVGCADGDSCNINLDNLAMVPVGAAHPTPVAIWLPDEDLVELGGYSKHFAHMKSYWNARLSGLAQVDLPDERLVNAYKSGYITTQIVKDGDNLNVGENGYDRLYDHDLIGILVSLLNQGDLTHAKDYLLTLTSGQFPDAIYKHSWPWALYLMKTGDTEFVAEHFATIRKNARAIETSRTGVNGIMQQSYGIDATGYWTVDNESALLGLLSYRSLAEELGEDAEAAWAADQYDSLLESVNTTLSSTIAASGTDTIPCAMDKPNSANRCSNVNDANWASSFLFGRWTWDGYLFDGEQHGPLIDLLDSTYEKGFADLQGLPAHTFGGYPGVSTSYNAGYGSAALRGSKYRSEGIYGYQYMITNAQSGPFSWWEGIRTVGTTNWGPGNHATAGTGSSPHIWGQANATKVLLDSLLAERSTGQVVVGRGVPTEWLRAGETVRVSNYPIADGGRMGATITTRGTKVTLRLTGDAPKGGALFSLPFFQDNIASASAGTVDRAAGTVTLPAGTKQVTVTLTGAPEFRELGQLDLDAYCLSTGNTGGAAGIQSCVDSHGEAALADLDEACAYAYPYDASVFARKEHADEQDSVTCQVS</sequence>
<feature type="signal peptide" evidence="1">
    <location>
        <begin position="1"/>
        <end position="32"/>
    </location>
</feature>
<evidence type="ECO:0000313" key="4">
    <source>
        <dbReference type="Proteomes" id="UP000050867"/>
    </source>
</evidence>
<dbReference type="RefSeq" id="WP_018382701.1">
    <property type="nucleotide sequence ID" value="NZ_LLZU01000013.1"/>
</dbReference>